<dbReference type="PANTHER" id="PTHR12835">
    <property type="entry name" value="BIOTIN PROTEIN LIGASE"/>
    <property type="match status" value="1"/>
</dbReference>
<dbReference type="InterPro" id="IPR045864">
    <property type="entry name" value="aa-tRNA-synth_II/BPL/LPL"/>
</dbReference>
<evidence type="ECO:0000259" key="6">
    <source>
        <dbReference type="PROSITE" id="PS51733"/>
    </source>
</evidence>
<keyword evidence="3" id="KW-0067">ATP-binding</keyword>
<gene>
    <name evidence="7" type="ORF">RT41_GL001376</name>
</gene>
<dbReference type="InterPro" id="IPR004408">
    <property type="entry name" value="Biotin_CoA_COase_ligase"/>
</dbReference>
<dbReference type="Gene3D" id="2.30.30.100">
    <property type="match status" value="1"/>
</dbReference>
<dbReference type="Gene3D" id="3.30.930.10">
    <property type="entry name" value="Bira Bifunctional Protein, Domain 2"/>
    <property type="match status" value="1"/>
</dbReference>
<organism evidence="7 8">
    <name type="scientific">Lactococcus fujiensis JCM 16395</name>
    <dbReference type="NCBI Taxonomy" id="1291764"/>
    <lineage>
        <taxon>Bacteria</taxon>
        <taxon>Bacillati</taxon>
        <taxon>Bacillota</taxon>
        <taxon>Bacilli</taxon>
        <taxon>Lactobacillales</taxon>
        <taxon>Streptococcaceae</taxon>
        <taxon>Lactococcus</taxon>
    </lineage>
</organism>
<keyword evidence="2" id="KW-0547">Nucleotide-binding</keyword>
<dbReference type="OrthoDB" id="9807064at2"/>
<dbReference type="Pfam" id="PF03099">
    <property type="entry name" value="BPL_LplA_LipB"/>
    <property type="match status" value="1"/>
</dbReference>
<name>A0A2A5RMH2_9LACT</name>
<evidence type="ECO:0000256" key="3">
    <source>
        <dbReference type="ARBA" id="ARBA00022840"/>
    </source>
</evidence>
<dbReference type="STRING" id="1291764.GCA_001311235_02130"/>
<keyword evidence="1 7" id="KW-0436">Ligase</keyword>
<dbReference type="GO" id="GO:0004077">
    <property type="term" value="F:biotin--[biotin carboxyl-carrier protein] ligase activity"/>
    <property type="evidence" value="ECO:0007669"/>
    <property type="project" value="UniProtKB-EC"/>
</dbReference>
<comment type="caution">
    <text evidence="7">The sequence shown here is derived from an EMBL/GenBank/DDBJ whole genome shotgun (WGS) entry which is preliminary data.</text>
</comment>
<dbReference type="CDD" id="cd16442">
    <property type="entry name" value="BPL"/>
    <property type="match status" value="1"/>
</dbReference>
<dbReference type="EC" id="6.3.4.15" evidence="5"/>
<evidence type="ECO:0000313" key="8">
    <source>
        <dbReference type="Proteomes" id="UP000218181"/>
    </source>
</evidence>
<accession>A0A2A5RMH2</accession>
<dbReference type="GO" id="GO:0009249">
    <property type="term" value="P:protein lipoylation"/>
    <property type="evidence" value="ECO:0007669"/>
    <property type="project" value="UniProtKB-ARBA"/>
</dbReference>
<keyword evidence="8" id="KW-1185">Reference proteome</keyword>
<dbReference type="AlphaFoldDB" id="A0A2A5RMH2"/>
<protein>
    <recommendedName>
        <fullName evidence="5">biotin--[biotin carboxyl-carrier protein] ligase</fullName>
        <ecNumber evidence="5">6.3.4.15</ecNumber>
    </recommendedName>
</protein>
<proteinExistence type="predicted"/>
<dbReference type="InterPro" id="IPR004143">
    <property type="entry name" value="BPL_LPL_catalytic"/>
</dbReference>
<dbReference type="Pfam" id="PF02237">
    <property type="entry name" value="BPL_C"/>
    <property type="match status" value="1"/>
</dbReference>
<dbReference type="GO" id="GO:0005737">
    <property type="term" value="C:cytoplasm"/>
    <property type="evidence" value="ECO:0007669"/>
    <property type="project" value="TreeGrafter"/>
</dbReference>
<keyword evidence="4" id="KW-0092">Biotin</keyword>
<dbReference type="InterPro" id="IPR003142">
    <property type="entry name" value="BPL_C"/>
</dbReference>
<dbReference type="RefSeq" id="WP_096817816.1">
    <property type="nucleotide sequence ID" value="NZ_JXJU01000004.1"/>
</dbReference>
<dbReference type="NCBIfam" id="TIGR00121">
    <property type="entry name" value="birA_ligase"/>
    <property type="match status" value="1"/>
</dbReference>
<evidence type="ECO:0000256" key="5">
    <source>
        <dbReference type="ARBA" id="ARBA00024227"/>
    </source>
</evidence>
<dbReference type="GO" id="GO:0016740">
    <property type="term" value="F:transferase activity"/>
    <property type="evidence" value="ECO:0007669"/>
    <property type="project" value="UniProtKB-ARBA"/>
</dbReference>
<dbReference type="PANTHER" id="PTHR12835:SF5">
    <property type="entry name" value="BIOTIN--PROTEIN LIGASE"/>
    <property type="match status" value="1"/>
</dbReference>
<feature type="domain" description="BPL/LPL catalytic" evidence="6">
    <location>
        <begin position="3"/>
        <end position="189"/>
    </location>
</feature>
<dbReference type="Proteomes" id="UP000218181">
    <property type="component" value="Unassembled WGS sequence"/>
</dbReference>
<reference evidence="7 8" key="1">
    <citation type="submission" date="2014-12" db="EMBL/GenBank/DDBJ databases">
        <title>Draft genome sequences of 10 type strains of Lactococcus.</title>
        <authorList>
            <person name="Sun Z."/>
            <person name="Zhong Z."/>
            <person name="Liu W."/>
            <person name="Zhang W."/>
            <person name="Zhang H."/>
        </authorList>
    </citation>
    <scope>NUCLEOTIDE SEQUENCE [LARGE SCALE GENOMIC DNA]</scope>
    <source>
        <strain evidence="7 8">JCM 16395</strain>
    </source>
</reference>
<dbReference type="EMBL" id="JXJU01000004">
    <property type="protein sequence ID" value="PCS00489.1"/>
    <property type="molecule type" value="Genomic_DNA"/>
</dbReference>
<dbReference type="SUPFAM" id="SSF55681">
    <property type="entry name" value="Class II aaRS and biotin synthetases"/>
    <property type="match status" value="1"/>
</dbReference>
<evidence type="ECO:0000313" key="7">
    <source>
        <dbReference type="EMBL" id="PCS00489.1"/>
    </source>
</evidence>
<sequence>MSEKLEKNLILLRNPWLSDIKIKSESHSTQEDAKADGVDQCLYLAENQTGSYGRFGREFYAQKTGGIYMSLLLKHAISADELPSYTLLAAAAIVKAIENLTPKKPQIKWVNDIYLEDKKIAGILAESSVSADQLQIVIGVGINFSISEFPEHLDKKATSLFMNEVPNLSKSELIAEIWSEFNRLQNTDYFKIYHTHSFILGKQVEFVQNNEHFIGKAIDLSPSGELIILLENGQKKWLSSGEISLKKWT</sequence>
<dbReference type="InterPro" id="IPR008988">
    <property type="entry name" value="Transcriptional_repressor_C"/>
</dbReference>
<dbReference type="PROSITE" id="PS51733">
    <property type="entry name" value="BPL_LPL_CATALYTIC"/>
    <property type="match status" value="1"/>
</dbReference>
<evidence type="ECO:0000256" key="2">
    <source>
        <dbReference type="ARBA" id="ARBA00022741"/>
    </source>
</evidence>
<evidence type="ECO:0000256" key="1">
    <source>
        <dbReference type="ARBA" id="ARBA00022598"/>
    </source>
</evidence>
<dbReference type="GO" id="GO:0005524">
    <property type="term" value="F:ATP binding"/>
    <property type="evidence" value="ECO:0007669"/>
    <property type="project" value="UniProtKB-KW"/>
</dbReference>
<evidence type="ECO:0000256" key="4">
    <source>
        <dbReference type="ARBA" id="ARBA00023267"/>
    </source>
</evidence>
<dbReference type="SUPFAM" id="SSF50037">
    <property type="entry name" value="C-terminal domain of transcriptional repressors"/>
    <property type="match status" value="1"/>
</dbReference>